<dbReference type="Gene3D" id="1.10.10.10">
    <property type="entry name" value="Winged helix-like DNA-binding domain superfamily/Winged helix DNA-binding domain"/>
    <property type="match status" value="1"/>
</dbReference>
<name>A0A060WQE2_ONCMY</name>
<gene>
    <name evidence="2" type="ORF">GSONMT00000779001</name>
</gene>
<reference evidence="2" key="1">
    <citation type="journal article" date="2014" name="Nat. Commun.">
        <title>The rainbow trout genome provides novel insights into evolution after whole-genome duplication in vertebrates.</title>
        <authorList>
            <person name="Berthelot C."/>
            <person name="Brunet F."/>
            <person name="Chalopin D."/>
            <person name="Juanchich A."/>
            <person name="Bernard M."/>
            <person name="Noel B."/>
            <person name="Bento P."/>
            <person name="Da Silva C."/>
            <person name="Labadie K."/>
            <person name="Alberti A."/>
            <person name="Aury J.M."/>
            <person name="Louis A."/>
            <person name="Dehais P."/>
            <person name="Bardou P."/>
            <person name="Montfort J."/>
            <person name="Klopp C."/>
            <person name="Cabau C."/>
            <person name="Gaspin C."/>
            <person name="Thorgaard G.H."/>
            <person name="Boussaha M."/>
            <person name="Quillet E."/>
            <person name="Guyomard R."/>
            <person name="Galiana D."/>
            <person name="Bobe J."/>
            <person name="Volff J.N."/>
            <person name="Genet C."/>
            <person name="Wincker P."/>
            <person name="Jaillon O."/>
            <person name="Roest Crollius H."/>
            <person name="Guiguen Y."/>
        </authorList>
    </citation>
    <scope>NUCLEOTIDE SEQUENCE [LARGE SCALE GENOMIC DNA]</scope>
</reference>
<dbReference type="Proteomes" id="UP000193380">
    <property type="component" value="Unassembled WGS sequence"/>
</dbReference>
<sequence length="83" mass="9632">MARNKELSSETRQSVLVLRNEGYSMREMAKKLKISYNAVYSLHRTAQTVSNQNRKRTGRPRCTTEQEDKYISKQKSSTGSFIK</sequence>
<protein>
    <recommendedName>
        <fullName evidence="4">Transposase IS30-like HTH domain-containing protein</fullName>
    </recommendedName>
</protein>
<dbReference type="AlphaFoldDB" id="A0A060WQE2"/>
<feature type="compositionally biased region" description="Basic and acidic residues" evidence="1">
    <location>
        <begin position="62"/>
        <end position="71"/>
    </location>
</feature>
<dbReference type="InterPro" id="IPR009057">
    <property type="entry name" value="Homeodomain-like_sf"/>
</dbReference>
<dbReference type="STRING" id="8022.A0A060WQE2"/>
<evidence type="ECO:0008006" key="4">
    <source>
        <dbReference type="Google" id="ProtNLM"/>
    </source>
</evidence>
<reference evidence="2" key="2">
    <citation type="submission" date="2014-03" db="EMBL/GenBank/DDBJ databases">
        <authorList>
            <person name="Genoscope - CEA"/>
        </authorList>
    </citation>
    <scope>NUCLEOTIDE SEQUENCE</scope>
</reference>
<feature type="compositionally biased region" description="Polar residues" evidence="1">
    <location>
        <begin position="73"/>
        <end position="83"/>
    </location>
</feature>
<accession>A0A060WQE2</accession>
<evidence type="ECO:0000313" key="3">
    <source>
        <dbReference type="Proteomes" id="UP000193380"/>
    </source>
</evidence>
<feature type="region of interest" description="Disordered" evidence="1">
    <location>
        <begin position="47"/>
        <end position="83"/>
    </location>
</feature>
<evidence type="ECO:0000313" key="2">
    <source>
        <dbReference type="EMBL" id="CDQ67259.1"/>
    </source>
</evidence>
<dbReference type="InterPro" id="IPR036388">
    <property type="entry name" value="WH-like_DNA-bd_sf"/>
</dbReference>
<proteinExistence type="predicted"/>
<dbReference type="PaxDb" id="8022-A0A060WQE2"/>
<evidence type="ECO:0000256" key="1">
    <source>
        <dbReference type="SAM" id="MobiDB-lite"/>
    </source>
</evidence>
<organism evidence="2 3">
    <name type="scientific">Oncorhynchus mykiss</name>
    <name type="common">Rainbow trout</name>
    <name type="synonym">Salmo gairdneri</name>
    <dbReference type="NCBI Taxonomy" id="8022"/>
    <lineage>
        <taxon>Eukaryota</taxon>
        <taxon>Metazoa</taxon>
        <taxon>Chordata</taxon>
        <taxon>Craniata</taxon>
        <taxon>Vertebrata</taxon>
        <taxon>Euteleostomi</taxon>
        <taxon>Actinopterygii</taxon>
        <taxon>Neopterygii</taxon>
        <taxon>Teleostei</taxon>
        <taxon>Protacanthopterygii</taxon>
        <taxon>Salmoniformes</taxon>
        <taxon>Salmonidae</taxon>
        <taxon>Salmoninae</taxon>
        <taxon>Oncorhynchus</taxon>
    </lineage>
</organism>
<dbReference type="EMBL" id="FR904578">
    <property type="protein sequence ID" value="CDQ67259.1"/>
    <property type="molecule type" value="Genomic_DNA"/>
</dbReference>
<dbReference type="SUPFAM" id="SSF46689">
    <property type="entry name" value="Homeodomain-like"/>
    <property type="match status" value="1"/>
</dbReference>